<feature type="coiled-coil region" evidence="1">
    <location>
        <begin position="870"/>
        <end position="897"/>
    </location>
</feature>
<evidence type="ECO:0000313" key="3">
    <source>
        <dbReference type="EMBL" id="EMS70829.1"/>
    </source>
</evidence>
<protein>
    <recommendedName>
        <fullName evidence="2">Peptidase S74 domain-containing protein</fullName>
    </recommendedName>
</protein>
<comment type="caution">
    <text evidence="3">The sequence shown here is derived from an EMBL/GenBank/DDBJ whole genome shotgun (WGS) entry which is preliminary data.</text>
</comment>
<organism evidence="3 4">
    <name type="scientific">Ruminiclostridium cellobioparum subsp. termitidis CT1112</name>
    <dbReference type="NCBI Taxonomy" id="1195236"/>
    <lineage>
        <taxon>Bacteria</taxon>
        <taxon>Bacillati</taxon>
        <taxon>Bacillota</taxon>
        <taxon>Clostridia</taxon>
        <taxon>Eubacteriales</taxon>
        <taxon>Oscillospiraceae</taxon>
        <taxon>Ruminiclostridium</taxon>
    </lineage>
</organism>
<evidence type="ECO:0000256" key="1">
    <source>
        <dbReference type="SAM" id="Coils"/>
    </source>
</evidence>
<dbReference type="eggNOG" id="ENOG5033DDM">
    <property type="taxonomic scope" value="Bacteria"/>
</dbReference>
<evidence type="ECO:0000313" key="4">
    <source>
        <dbReference type="Proteomes" id="UP000014155"/>
    </source>
</evidence>
<dbReference type="InterPro" id="IPR030392">
    <property type="entry name" value="S74_ICA"/>
</dbReference>
<keyword evidence="1" id="KW-0175">Coiled coil</keyword>
<dbReference type="PATRIC" id="fig|1195236.3.peg.3686"/>
<dbReference type="RefSeq" id="WP_004627667.1">
    <property type="nucleotide sequence ID" value="NZ_AORV01000046.1"/>
</dbReference>
<dbReference type="Proteomes" id="UP000014155">
    <property type="component" value="Unassembled WGS sequence"/>
</dbReference>
<feature type="domain" description="Peptidase S74" evidence="2">
    <location>
        <begin position="806"/>
        <end position="898"/>
    </location>
</feature>
<proteinExistence type="predicted"/>
<evidence type="ECO:0000259" key="2">
    <source>
        <dbReference type="PROSITE" id="PS51688"/>
    </source>
</evidence>
<sequence>MGKELKRMNYFDGLLLKAEDYGQDKDYIRRLQGFHNRYLHTWGIICGLEVRPVIDSSMEVLVTEGAALDLVDEKSGADVKESTSRQILIYEGHPDNPLDLSEYDAGDNIYISVSYCETGADRDNEKGQGEEIHIWERGQLSHSSTKPADIKKNVLLARVVPKIVRKETENSDGSSIVYDEVIIDSTCIFDTDTDGTPLRVYAGPYARVLELKKFIFKFGDKIDGVPFVNAAEQVTSSEKQLDMVSKMVNFSGEVEIDKDLWFQGQLVSKKDGKPTPEFETEENILQVNSINVDKPELWTKRDGGLEVFRGGSADEPDARIVWSDEEERWLAGTGLDLSPIAHGADWDKMINKSFADKHGHSRLFSSKGAVLEVESSGAVSSKAGLSIPQKILISPGNSIEALAWYGKGRTYSGMEVEGPALSGFKGGLLGTAENGQKAVLSWNSNKNVGIGTVNPGADMLDVAGSVRLLSKSNPVRFTSEWTAFPDLTTNQAEICNDTTYHKALMIVGNQSAGQGRKVAIWDRLDVAGLLYVNGSMQLSQALNVTAGSGSNNGIVFPNDPGGGSGDSAWIKYYPRSGEACTLEIGVSNDADDNISIMSAGGTGIGTTAPNDSLDSYGYTRIMSNSNPLRFTSVWSGFTELSSKNAEISNDTGTYKTLMIVGNRSAGQERKVSVWDRLDVNGSLKVTGNLVAKGAIIPGVGNCDVKGLMWPRDPYGGSGDAAWIRYYSDALRGGGHNMTLEIGIANDSNLQSYTSTEFVSTCPYSWVKNPCGYYRTISYTYYGTGGDRLRLYASGGTYVDGNLYYTSTKEYKENIKELSKSSAQSALNSLEPVEFNFKGDSRRTTMGFIAEEVPEVFAASDKKAVSPVEILAVLVSEVKEQEKILNKLKKKVAALKALK</sequence>
<dbReference type="PROSITE" id="PS51688">
    <property type="entry name" value="ICA"/>
    <property type="match status" value="1"/>
</dbReference>
<reference evidence="3 4" key="1">
    <citation type="journal article" date="2013" name="Genome Announc.">
        <title>Draft Genome Sequence of the Cellulolytic, Mesophilic, Anaerobic Bacterium Clostridium termitidis Strain CT1112 (DSM 5398).</title>
        <authorList>
            <person name="Lal S."/>
            <person name="Ramachandran U."/>
            <person name="Zhang X."/>
            <person name="Munir R."/>
            <person name="Sparling R."/>
            <person name="Levin D.B."/>
        </authorList>
    </citation>
    <scope>NUCLEOTIDE SEQUENCE [LARGE SCALE GENOMIC DNA]</scope>
    <source>
        <strain evidence="3 4">CT1112</strain>
    </source>
</reference>
<dbReference type="EMBL" id="AORV01000046">
    <property type="protein sequence ID" value="EMS70829.1"/>
    <property type="molecule type" value="Genomic_DNA"/>
</dbReference>
<dbReference type="Pfam" id="PF13884">
    <property type="entry name" value="Peptidase_S74"/>
    <property type="match status" value="1"/>
</dbReference>
<gene>
    <name evidence="3" type="ORF">CTER_3465</name>
</gene>
<dbReference type="STRING" id="1195236.CTER_3465"/>
<dbReference type="AlphaFoldDB" id="S0FP03"/>
<keyword evidence="4" id="KW-1185">Reference proteome</keyword>
<name>S0FP03_RUMCE</name>
<accession>S0FP03</accession>